<evidence type="ECO:0000313" key="2">
    <source>
        <dbReference type="Proteomes" id="UP000820818"/>
    </source>
</evidence>
<name>A0AAD5L6T9_9CRUS</name>
<protein>
    <submittedName>
        <fullName evidence="1">Uncharacterized protein</fullName>
    </submittedName>
</protein>
<proteinExistence type="predicted"/>
<dbReference type="EMBL" id="WJBH02000006">
    <property type="protein sequence ID" value="KAI9557245.1"/>
    <property type="molecule type" value="Genomic_DNA"/>
</dbReference>
<sequence length="211" mass="24441">MFLALLEERLSNLPILEPTAILPPTAIDGFISSFVTSLRTFALSSRLPYDPSTAKAKMPWWNKELWALRHQLCRVYQAKCSFHSEENTKTYRILKSKYQRRIRQREIKSWKEFCSNDLNGDLFGSLKKIADSYANQSPPPHVKINGVFSRDSNQTLKAFSNTKQFFPKATSLSQQQKDFRDRVNHEVNKTSYHFAVITEAEFLTSLTSLIR</sequence>
<dbReference type="AlphaFoldDB" id="A0AAD5L6T9"/>
<organism evidence="1 2">
    <name type="scientific">Daphnia sinensis</name>
    <dbReference type="NCBI Taxonomy" id="1820382"/>
    <lineage>
        <taxon>Eukaryota</taxon>
        <taxon>Metazoa</taxon>
        <taxon>Ecdysozoa</taxon>
        <taxon>Arthropoda</taxon>
        <taxon>Crustacea</taxon>
        <taxon>Branchiopoda</taxon>
        <taxon>Diplostraca</taxon>
        <taxon>Cladocera</taxon>
        <taxon>Anomopoda</taxon>
        <taxon>Daphniidae</taxon>
        <taxon>Daphnia</taxon>
        <taxon>Daphnia similis group</taxon>
    </lineage>
</organism>
<reference evidence="1 2" key="1">
    <citation type="submission" date="2022-05" db="EMBL/GenBank/DDBJ databases">
        <title>A multi-omics perspective on studying reproductive biology in Daphnia sinensis.</title>
        <authorList>
            <person name="Jia J."/>
        </authorList>
    </citation>
    <scope>NUCLEOTIDE SEQUENCE [LARGE SCALE GENOMIC DNA]</scope>
    <source>
        <strain evidence="1 2">WSL</strain>
    </source>
</reference>
<comment type="caution">
    <text evidence="1">The sequence shown here is derived from an EMBL/GenBank/DDBJ whole genome shotgun (WGS) entry which is preliminary data.</text>
</comment>
<keyword evidence="2" id="KW-1185">Reference proteome</keyword>
<accession>A0AAD5L6T9</accession>
<evidence type="ECO:0000313" key="1">
    <source>
        <dbReference type="EMBL" id="KAI9557245.1"/>
    </source>
</evidence>
<gene>
    <name evidence="1" type="ORF">GHT06_017068</name>
</gene>
<dbReference type="Proteomes" id="UP000820818">
    <property type="component" value="Linkage Group LG6"/>
</dbReference>